<dbReference type="InterPro" id="IPR008767">
    <property type="entry name" value="Phage_SPP1_head-tail_adaptor"/>
</dbReference>
<name>A0ABU9AYM2_9BACT</name>
<dbReference type="Gene3D" id="2.40.10.270">
    <property type="entry name" value="Bacteriophage SPP1 head-tail adaptor protein"/>
    <property type="match status" value="1"/>
</dbReference>
<protein>
    <submittedName>
        <fullName evidence="1">Head-tail adaptor protein</fullName>
    </submittedName>
</protein>
<dbReference type="InterPro" id="IPR038666">
    <property type="entry name" value="SSP1_head-tail_sf"/>
</dbReference>
<dbReference type="Pfam" id="PF05521">
    <property type="entry name" value="Phage_HCP"/>
    <property type="match status" value="1"/>
</dbReference>
<proteinExistence type="predicted"/>
<accession>A0ABU9AYM2</accession>
<evidence type="ECO:0000313" key="1">
    <source>
        <dbReference type="EMBL" id="MEK7952776.1"/>
    </source>
</evidence>
<dbReference type="EMBL" id="JBBUKT010000008">
    <property type="protein sequence ID" value="MEK7952776.1"/>
    <property type="molecule type" value="Genomic_DNA"/>
</dbReference>
<organism evidence="1 2">
    <name type="scientific">Luteolibacter soli</name>
    <dbReference type="NCBI Taxonomy" id="3135280"/>
    <lineage>
        <taxon>Bacteria</taxon>
        <taxon>Pseudomonadati</taxon>
        <taxon>Verrucomicrobiota</taxon>
        <taxon>Verrucomicrobiia</taxon>
        <taxon>Verrucomicrobiales</taxon>
        <taxon>Verrucomicrobiaceae</taxon>
        <taxon>Luteolibacter</taxon>
    </lineage>
</organism>
<keyword evidence="2" id="KW-1185">Reference proteome</keyword>
<gene>
    <name evidence="1" type="ORF">WKV53_19840</name>
</gene>
<sequence length="117" mass="13171">MNPGLLNQRIRIERAGAGADALGQPTEAWELVLSVAARRMRDKAADEAVIADRDTEKRTIRFRVRSRPFTQIYEPGDRLVEAKRTDQPETIWNITGWTEVDGTNGMYTDILCAAPAR</sequence>
<evidence type="ECO:0000313" key="2">
    <source>
        <dbReference type="Proteomes" id="UP001371305"/>
    </source>
</evidence>
<dbReference type="RefSeq" id="WP_341406533.1">
    <property type="nucleotide sequence ID" value="NZ_JBBUKT010000008.1"/>
</dbReference>
<reference evidence="1 2" key="1">
    <citation type="submission" date="2024-04" db="EMBL/GenBank/DDBJ databases">
        <title>Luteolibacter sp. isolated from soil.</title>
        <authorList>
            <person name="An J."/>
        </authorList>
    </citation>
    <scope>NUCLEOTIDE SEQUENCE [LARGE SCALE GENOMIC DNA]</scope>
    <source>
        <strain evidence="1 2">Y139</strain>
    </source>
</reference>
<comment type="caution">
    <text evidence="1">The sequence shown here is derived from an EMBL/GenBank/DDBJ whole genome shotgun (WGS) entry which is preliminary data.</text>
</comment>
<dbReference type="Proteomes" id="UP001371305">
    <property type="component" value="Unassembled WGS sequence"/>
</dbReference>